<name>A0ABY3RKL1_9BRAD</name>
<sequence length="305" mass="33522">MIGNAGSIIVSRFYQLIARRQIQVCFAVASDGERRYVDLLTISALALRKIYGAAKLTILTDDQSLPIIAPLLAHHDLAKNIRSVGAFPGGMGARSRFAKTQARQFMEGDFLYLDADAIPVAAFDQLFRDRTVSVCAAIDRSPEAPAGCGLPSWASSAFERLGWSHPLPFYLNSGVVFWRDTPIARQLGNAWHENWLQFFRSSNDFADQPAFNHSLSSLGISPGVMHDRYNARVGLSPEFTDGASIYHFYASDSKLPGHAALEELLIAFRKGDPLDVSLIDAALARSHASRHASHSLPRQIDTLPL</sequence>
<evidence type="ECO:0000313" key="1">
    <source>
        <dbReference type="EMBL" id="UFZ07804.1"/>
    </source>
</evidence>
<keyword evidence="2" id="KW-1185">Reference proteome</keyword>
<reference evidence="1" key="1">
    <citation type="journal article" date="2024" name="Antonie Van Leeuwenhoek">
        <title>Bradyrhizobium ontarionense sp. nov., a novel bacterial symbiont isolated from Aeschynomene indica (Indian jointvetch), harbours photosynthesis, nitrogen fixation and nitrous oxide (N2O) reductase genes.</title>
        <authorList>
            <person name="Bromfield E.S.P."/>
            <person name="Cloutier S."/>
        </authorList>
    </citation>
    <scope>NUCLEOTIDE SEQUENCE</scope>
    <source>
        <strain evidence="1">A19</strain>
    </source>
</reference>
<evidence type="ECO:0008006" key="3">
    <source>
        <dbReference type="Google" id="ProtNLM"/>
    </source>
</evidence>
<dbReference type="RefSeq" id="WP_231327254.1">
    <property type="nucleotide sequence ID" value="NZ_CP088156.1"/>
</dbReference>
<dbReference type="SUPFAM" id="SSF53448">
    <property type="entry name" value="Nucleotide-diphospho-sugar transferases"/>
    <property type="match status" value="1"/>
</dbReference>
<organism evidence="1 2">
    <name type="scientific">Bradyrhizobium ontarionense</name>
    <dbReference type="NCBI Taxonomy" id="2898149"/>
    <lineage>
        <taxon>Bacteria</taxon>
        <taxon>Pseudomonadati</taxon>
        <taxon>Pseudomonadota</taxon>
        <taxon>Alphaproteobacteria</taxon>
        <taxon>Hyphomicrobiales</taxon>
        <taxon>Nitrobacteraceae</taxon>
        <taxon>Bradyrhizobium</taxon>
    </lineage>
</organism>
<evidence type="ECO:0000313" key="2">
    <source>
        <dbReference type="Proteomes" id="UP001431010"/>
    </source>
</evidence>
<proteinExistence type="predicted"/>
<dbReference type="Proteomes" id="UP001431010">
    <property type="component" value="Chromosome"/>
</dbReference>
<dbReference type="EMBL" id="CP088156">
    <property type="protein sequence ID" value="UFZ07804.1"/>
    <property type="molecule type" value="Genomic_DNA"/>
</dbReference>
<accession>A0ABY3RKL1</accession>
<protein>
    <recommendedName>
        <fullName evidence="3">Glycosyl transferase</fullName>
    </recommendedName>
</protein>
<dbReference type="InterPro" id="IPR029044">
    <property type="entry name" value="Nucleotide-diphossugar_trans"/>
</dbReference>
<dbReference type="Gene3D" id="3.90.550.10">
    <property type="entry name" value="Spore Coat Polysaccharide Biosynthesis Protein SpsA, Chain A"/>
    <property type="match status" value="1"/>
</dbReference>
<gene>
    <name evidence="1" type="ORF">LQG66_16505</name>
</gene>